<dbReference type="Gene3D" id="3.10.290.10">
    <property type="entry name" value="RNA-binding S4 domain"/>
    <property type="match status" value="1"/>
</dbReference>
<comment type="caution">
    <text evidence="7">The sequence shown here is derived from an EMBL/GenBank/DDBJ whole genome shotgun (WGS) entry which is preliminary data.</text>
</comment>
<dbReference type="GO" id="GO:0003723">
    <property type="term" value="F:RNA binding"/>
    <property type="evidence" value="ECO:0007669"/>
    <property type="project" value="UniProtKB-KW"/>
</dbReference>
<dbReference type="GO" id="GO:0120159">
    <property type="term" value="F:rRNA pseudouridine synthase activity"/>
    <property type="evidence" value="ECO:0007669"/>
    <property type="project" value="UniProtKB-ARBA"/>
</dbReference>
<dbReference type="RefSeq" id="WP_077866184.1">
    <property type="nucleotide sequence ID" value="NZ_LZYZ01000006.1"/>
</dbReference>
<dbReference type="Gene3D" id="3.30.70.580">
    <property type="entry name" value="Pseudouridine synthase I, catalytic domain, N-terminal subdomain"/>
    <property type="match status" value="1"/>
</dbReference>
<dbReference type="InterPro" id="IPR042092">
    <property type="entry name" value="PsdUridine_s_RsuA/RluB/E/F_cat"/>
</dbReference>
<dbReference type="Pfam" id="PF01479">
    <property type="entry name" value="S4"/>
    <property type="match status" value="1"/>
</dbReference>
<dbReference type="STRING" id="169679.CSACC_22090"/>
<keyword evidence="3 5" id="KW-0413">Isomerase</keyword>
<gene>
    <name evidence="7" type="primary">rsuA</name>
    <name evidence="7" type="ORF">CLOSAC_31080</name>
</gene>
<dbReference type="InterPro" id="IPR006145">
    <property type="entry name" value="PsdUridine_synth_RsuA/RluA"/>
</dbReference>
<dbReference type="InterPro" id="IPR002942">
    <property type="entry name" value="S4_RNA-bd"/>
</dbReference>
<accession>A0A1S8N206</accession>
<protein>
    <recommendedName>
        <fullName evidence="5">Pseudouridine synthase</fullName>
        <ecNumber evidence="5">5.4.99.-</ecNumber>
    </recommendedName>
</protein>
<evidence type="ECO:0000256" key="1">
    <source>
        <dbReference type="ARBA" id="ARBA00008348"/>
    </source>
</evidence>
<evidence type="ECO:0000256" key="2">
    <source>
        <dbReference type="ARBA" id="ARBA00022884"/>
    </source>
</evidence>
<evidence type="ECO:0000256" key="4">
    <source>
        <dbReference type="PROSITE-ProRule" id="PRU00182"/>
    </source>
</evidence>
<feature type="domain" description="RNA-binding S4" evidence="6">
    <location>
        <begin position="1"/>
        <end position="64"/>
    </location>
</feature>
<dbReference type="SUPFAM" id="SSF55174">
    <property type="entry name" value="Alpha-L RNA-binding motif"/>
    <property type="match status" value="1"/>
</dbReference>
<dbReference type="InterPro" id="IPR000748">
    <property type="entry name" value="PsdUridine_synth_RsuA/RluB/E/F"/>
</dbReference>
<dbReference type="SMART" id="SM00363">
    <property type="entry name" value="S4"/>
    <property type="match status" value="1"/>
</dbReference>
<dbReference type="EMBL" id="LZYZ01000006">
    <property type="protein sequence ID" value="OOM10487.1"/>
    <property type="molecule type" value="Genomic_DNA"/>
</dbReference>
<dbReference type="PROSITE" id="PS01149">
    <property type="entry name" value="PSI_RSU"/>
    <property type="match status" value="1"/>
</dbReference>
<proteinExistence type="inferred from homology"/>
<dbReference type="SUPFAM" id="SSF55120">
    <property type="entry name" value="Pseudouridine synthase"/>
    <property type="match status" value="1"/>
</dbReference>
<dbReference type="EC" id="5.4.99.-" evidence="5"/>
<reference evidence="7 8" key="1">
    <citation type="submission" date="2016-05" db="EMBL/GenBank/DDBJ databases">
        <title>Microbial solvent formation.</title>
        <authorList>
            <person name="Poehlein A."/>
            <person name="Montoya Solano J.D."/>
            <person name="Flitsch S."/>
            <person name="Krabben P."/>
            <person name="Duerre P."/>
            <person name="Daniel R."/>
        </authorList>
    </citation>
    <scope>NUCLEOTIDE SEQUENCE [LARGE SCALE GENOMIC DNA]</scope>
    <source>
        <strain evidence="7 8">L1-8</strain>
    </source>
</reference>
<dbReference type="Pfam" id="PF00849">
    <property type="entry name" value="PseudoU_synth_2"/>
    <property type="match status" value="1"/>
</dbReference>
<evidence type="ECO:0000256" key="5">
    <source>
        <dbReference type="RuleBase" id="RU003887"/>
    </source>
</evidence>
<dbReference type="PANTHER" id="PTHR47683:SF4">
    <property type="entry name" value="PSEUDOURIDINE SYNTHASE"/>
    <property type="match status" value="1"/>
</dbReference>
<dbReference type="PANTHER" id="PTHR47683">
    <property type="entry name" value="PSEUDOURIDINE SYNTHASE FAMILY PROTEIN-RELATED"/>
    <property type="match status" value="1"/>
</dbReference>
<dbReference type="InterPro" id="IPR020103">
    <property type="entry name" value="PsdUridine_synth_cat_dom_sf"/>
</dbReference>
<dbReference type="Gene3D" id="3.30.70.1560">
    <property type="entry name" value="Alpha-L RNA-binding motif"/>
    <property type="match status" value="1"/>
</dbReference>
<dbReference type="Proteomes" id="UP000191154">
    <property type="component" value="Unassembled WGS sequence"/>
</dbReference>
<dbReference type="NCBIfam" id="TIGR00093">
    <property type="entry name" value="pseudouridine synthase"/>
    <property type="match status" value="1"/>
</dbReference>
<keyword evidence="2 4" id="KW-0694">RNA-binding</keyword>
<dbReference type="CDD" id="cd00165">
    <property type="entry name" value="S4"/>
    <property type="match status" value="1"/>
</dbReference>
<organism evidence="7 8">
    <name type="scientific">Clostridium saccharobutylicum</name>
    <dbReference type="NCBI Taxonomy" id="169679"/>
    <lineage>
        <taxon>Bacteria</taxon>
        <taxon>Bacillati</taxon>
        <taxon>Bacillota</taxon>
        <taxon>Clostridia</taxon>
        <taxon>Eubacteriales</taxon>
        <taxon>Clostridiaceae</taxon>
        <taxon>Clostridium</taxon>
    </lineage>
</organism>
<evidence type="ECO:0000256" key="3">
    <source>
        <dbReference type="ARBA" id="ARBA00023235"/>
    </source>
</evidence>
<evidence type="ECO:0000259" key="6">
    <source>
        <dbReference type="SMART" id="SM00363"/>
    </source>
</evidence>
<sequence>MRLDKFLAISSIGRRKDVRSYIKEGMVKVNGNLITEPAIEIDENSDVIEYLNKVVTYIGKVYYMFNKPAGCVTAKRDDVNKTVFDYFKDVNMEGIFHVGRLDKDTEGLLLLTNDGEFEHKLMYPEKHVEKTYYFWALGSLDEDDIRKLKEGLYIQKGEILTKPAKIQVQNCGTYKEYKHEMNIDNLYNIDSNYYNQPVVSGYLTISEGRKHQVKRMLKAVSCYVVYLKRVSIGELKLDESLDKGQYRVLNEDEIESLVGNLKK</sequence>
<comment type="similarity">
    <text evidence="1 5">Belongs to the pseudouridine synthase RsuA family.</text>
</comment>
<dbReference type="InterPro" id="IPR018496">
    <property type="entry name" value="PsdUridine_synth_RsuA/RluB_CS"/>
</dbReference>
<evidence type="ECO:0000313" key="7">
    <source>
        <dbReference type="EMBL" id="OOM10487.1"/>
    </source>
</evidence>
<dbReference type="AlphaFoldDB" id="A0A1S8N206"/>
<dbReference type="GO" id="GO:0000455">
    <property type="term" value="P:enzyme-directed rRNA pseudouridine synthesis"/>
    <property type="evidence" value="ECO:0007669"/>
    <property type="project" value="UniProtKB-ARBA"/>
</dbReference>
<dbReference type="InterPro" id="IPR020094">
    <property type="entry name" value="TruA/RsuA/RluB/E/F_N"/>
</dbReference>
<dbReference type="InterPro" id="IPR050343">
    <property type="entry name" value="RsuA_PseudoU_synthase"/>
</dbReference>
<evidence type="ECO:0000313" key="8">
    <source>
        <dbReference type="Proteomes" id="UP000191154"/>
    </source>
</evidence>
<dbReference type="InterPro" id="IPR036986">
    <property type="entry name" value="S4_RNA-bd_sf"/>
</dbReference>
<name>A0A1S8N206_CLOSA</name>
<dbReference type="PROSITE" id="PS50889">
    <property type="entry name" value="S4"/>
    <property type="match status" value="1"/>
</dbReference>